<evidence type="ECO:0000313" key="1">
    <source>
        <dbReference type="EMBL" id="CAD9226319.1"/>
    </source>
</evidence>
<organism evidence="1">
    <name type="scientific">Tetraselmis chuii</name>
    <dbReference type="NCBI Taxonomy" id="63592"/>
    <lineage>
        <taxon>Eukaryota</taxon>
        <taxon>Viridiplantae</taxon>
        <taxon>Chlorophyta</taxon>
        <taxon>core chlorophytes</taxon>
        <taxon>Chlorodendrophyceae</taxon>
        <taxon>Chlorodendrales</taxon>
        <taxon>Chlorodendraceae</taxon>
        <taxon>Tetraselmis</taxon>
    </lineage>
</organism>
<sequence length="158" mass="17880">MALSLLESGASMCGLNLQWGSFSVATLQELLYTESVFDAFSHDIRSAKNKKDNKDRVSSVQLGEEITLLGVPGDTLQGHMKTHTPESHRQDFAKDADHTYFRDASMNGGIQPEGSLPQTFYMSQYRRDATKTQRMLDLNRNWDARNKDSLHRITGKRL</sequence>
<accession>A0A7S1XAG1</accession>
<protein>
    <submittedName>
        <fullName evidence="1">Uncharacterized protein</fullName>
    </submittedName>
</protein>
<gene>
    <name evidence="1" type="ORF">TCHU04912_LOCUS21532</name>
</gene>
<proteinExistence type="predicted"/>
<reference evidence="1" key="1">
    <citation type="submission" date="2021-01" db="EMBL/GenBank/DDBJ databases">
        <authorList>
            <person name="Corre E."/>
            <person name="Pelletier E."/>
            <person name="Niang G."/>
            <person name="Scheremetjew M."/>
            <person name="Finn R."/>
            <person name="Kale V."/>
            <person name="Holt S."/>
            <person name="Cochrane G."/>
            <person name="Meng A."/>
            <person name="Brown T."/>
            <person name="Cohen L."/>
        </authorList>
    </citation>
    <scope>NUCLEOTIDE SEQUENCE</scope>
    <source>
        <strain evidence="1">PLY429</strain>
    </source>
</reference>
<name>A0A7S1XAG1_9CHLO</name>
<dbReference type="EMBL" id="HBGG01041761">
    <property type="protein sequence ID" value="CAD9226319.1"/>
    <property type="molecule type" value="Transcribed_RNA"/>
</dbReference>
<dbReference type="AlphaFoldDB" id="A0A7S1XAG1"/>